<evidence type="ECO:0000256" key="3">
    <source>
        <dbReference type="ARBA" id="ARBA00022989"/>
    </source>
</evidence>
<keyword evidence="3 6" id="KW-1133">Transmembrane helix</keyword>
<organism evidence="7 8">
    <name type="scientific">Microtetraspora fusca</name>
    <dbReference type="NCBI Taxonomy" id="1997"/>
    <lineage>
        <taxon>Bacteria</taxon>
        <taxon>Bacillati</taxon>
        <taxon>Actinomycetota</taxon>
        <taxon>Actinomycetes</taxon>
        <taxon>Streptosporangiales</taxon>
        <taxon>Streptosporangiaceae</taxon>
        <taxon>Microtetraspora</taxon>
    </lineage>
</organism>
<proteinExistence type="predicted"/>
<evidence type="ECO:0000256" key="4">
    <source>
        <dbReference type="ARBA" id="ARBA00023136"/>
    </source>
</evidence>
<keyword evidence="4 6" id="KW-0472">Membrane</keyword>
<dbReference type="Pfam" id="PF09685">
    <property type="entry name" value="MamF_MmsF"/>
    <property type="match status" value="1"/>
</dbReference>
<name>A0ABW6V2M7_MICFU</name>
<dbReference type="RefSeq" id="WP_387341965.1">
    <property type="nucleotide sequence ID" value="NZ_JBIAXI010000006.1"/>
</dbReference>
<keyword evidence="2 6" id="KW-0812">Transmembrane</keyword>
<sequence length="287" mass="28939">MTGDPQGPYGGEIGHERSGQGESGRATPGQGAPGTSGHATPGQGAGRPGPQTPPSGAGGPGSDTPSGSAGGPGPETPPQGVPGHGSTDYENPGYGAPGYDAPGYDAPGYDAPGYGAPGYGPGQGMPYGAPGGPGYTSGYDVPGHHGYGAPGYGYRAAGPYVPGQYGPRPGTDDTNMAMLAHLSGLGNLIAWPLGAVGSLVIYMTRKDQSPYVRDQAAEALNFWITATIAFITVTVVSTVLSVVLIGVLGYLLLPVIWVYTLVVGIMGTMAANRGENYRYPMTIRLVT</sequence>
<feature type="transmembrane region" description="Helical" evidence="6">
    <location>
        <begin position="178"/>
        <end position="202"/>
    </location>
</feature>
<feature type="transmembrane region" description="Helical" evidence="6">
    <location>
        <begin position="222"/>
        <end position="245"/>
    </location>
</feature>
<dbReference type="EMBL" id="JBIAXI010000006">
    <property type="protein sequence ID" value="MFF4773576.1"/>
    <property type="molecule type" value="Genomic_DNA"/>
</dbReference>
<reference evidence="7 8" key="1">
    <citation type="submission" date="2024-10" db="EMBL/GenBank/DDBJ databases">
        <title>The Natural Products Discovery Center: Release of the First 8490 Sequenced Strains for Exploring Actinobacteria Biosynthetic Diversity.</title>
        <authorList>
            <person name="Kalkreuter E."/>
            <person name="Kautsar S.A."/>
            <person name="Yang D."/>
            <person name="Bader C.D."/>
            <person name="Teijaro C.N."/>
            <person name="Fluegel L."/>
            <person name="Davis C.M."/>
            <person name="Simpson J.R."/>
            <person name="Lauterbach L."/>
            <person name="Steele A.D."/>
            <person name="Gui C."/>
            <person name="Meng S."/>
            <person name="Li G."/>
            <person name="Viehrig K."/>
            <person name="Ye F."/>
            <person name="Su P."/>
            <person name="Kiefer A.F."/>
            <person name="Nichols A."/>
            <person name="Cepeda A.J."/>
            <person name="Yan W."/>
            <person name="Fan B."/>
            <person name="Jiang Y."/>
            <person name="Adhikari A."/>
            <person name="Zheng C.-J."/>
            <person name="Schuster L."/>
            <person name="Cowan T.M."/>
            <person name="Smanski M.J."/>
            <person name="Chevrette M.G."/>
            <person name="De Carvalho L.P.S."/>
            <person name="Shen B."/>
        </authorList>
    </citation>
    <scope>NUCLEOTIDE SEQUENCE [LARGE SCALE GENOMIC DNA]</scope>
    <source>
        <strain evidence="7 8">NPDC001281</strain>
    </source>
</reference>
<gene>
    <name evidence="7" type="ORF">ACFY05_12020</name>
</gene>
<evidence type="ECO:0000256" key="6">
    <source>
        <dbReference type="SAM" id="Phobius"/>
    </source>
</evidence>
<evidence type="ECO:0000256" key="5">
    <source>
        <dbReference type="SAM" id="MobiDB-lite"/>
    </source>
</evidence>
<dbReference type="InterPro" id="IPR019109">
    <property type="entry name" value="MamF_MmsF"/>
</dbReference>
<evidence type="ECO:0000256" key="2">
    <source>
        <dbReference type="ARBA" id="ARBA00022692"/>
    </source>
</evidence>
<feature type="compositionally biased region" description="Low complexity" evidence="5">
    <location>
        <begin position="92"/>
        <end position="101"/>
    </location>
</feature>
<feature type="transmembrane region" description="Helical" evidence="6">
    <location>
        <begin position="251"/>
        <end position="271"/>
    </location>
</feature>
<evidence type="ECO:0000256" key="1">
    <source>
        <dbReference type="ARBA" id="ARBA00004141"/>
    </source>
</evidence>
<comment type="caution">
    <text evidence="7">The sequence shown here is derived from an EMBL/GenBank/DDBJ whole genome shotgun (WGS) entry which is preliminary data.</text>
</comment>
<protein>
    <submittedName>
        <fullName evidence="7">DUF4870 domain-containing protein</fullName>
    </submittedName>
</protein>
<feature type="region of interest" description="Disordered" evidence="5">
    <location>
        <begin position="1"/>
        <end position="101"/>
    </location>
</feature>
<comment type="subcellular location">
    <subcellularLocation>
        <location evidence="1">Membrane</location>
        <topology evidence="1">Multi-pass membrane protein</topology>
    </subcellularLocation>
</comment>
<evidence type="ECO:0000313" key="7">
    <source>
        <dbReference type="EMBL" id="MFF4773576.1"/>
    </source>
</evidence>
<dbReference type="Proteomes" id="UP001602119">
    <property type="component" value="Unassembled WGS sequence"/>
</dbReference>
<evidence type="ECO:0000313" key="8">
    <source>
        <dbReference type="Proteomes" id="UP001602119"/>
    </source>
</evidence>
<keyword evidence="8" id="KW-1185">Reference proteome</keyword>
<accession>A0ABW6V2M7</accession>